<comment type="similarity">
    <text evidence="2 6">Belongs to the class-III pyridoxal-phosphate-dependent aminotransferase family.</text>
</comment>
<sequence length="436" mass="46733">MNIAFAEDHESPSVAVPLESSLSLINSQESAVRSYCRGTPIVFEKANGSCLFDESGNCYIDFLCAAGSVNYGHNDPHIKKSLVDYMTSNGVLQTLDFATGAKAEFLRKFRDIILAPRQLQYRVQFTGPTGTNAVEAAVKLARKHTARRPVVAFTNAYHGVSLGALALTGNQSKRKAAGVSLGDVIRLPYDGYLGASVDTAELARTLFNDPSSGFDAPAAFIVETVQGEGGLNVASAGWLQSIARLAKDLGALLIVDDIQAGCGRAGRFFSFEELGVTPDLVCLSKSISGSGLPMALTLIRPHLDVWEPGEHNGTFRGNNLAFVGASAAIDYWAQGEFELGIAKRATMIETVLREVCIQHLEGRARVVGKSLFTGLRFEVPQAAERIRLGMLRRGVLAETCGPRDEVLKIMPALNIPENLLVQGLEALTASAAEFAD</sequence>
<dbReference type="PROSITE" id="PS00600">
    <property type="entry name" value="AA_TRANSFER_CLASS_3"/>
    <property type="match status" value="1"/>
</dbReference>
<dbReference type="GO" id="GO:0047307">
    <property type="term" value="F:diaminobutyrate-pyruvate transaminase activity"/>
    <property type="evidence" value="ECO:0007669"/>
    <property type="project" value="InterPro"/>
</dbReference>
<evidence type="ECO:0000256" key="2">
    <source>
        <dbReference type="ARBA" id="ARBA00008954"/>
    </source>
</evidence>
<dbReference type="EC" id="2.6.1.76" evidence="7"/>
<dbReference type="NCBIfam" id="TIGR02407">
    <property type="entry name" value="ectoine_ectB"/>
    <property type="match status" value="1"/>
</dbReference>
<gene>
    <name evidence="8" type="primary">ectB</name>
    <name evidence="8" type="ORF">E1956_34010</name>
</gene>
<dbReference type="GO" id="GO:0030170">
    <property type="term" value="F:pyridoxal phosphate binding"/>
    <property type="evidence" value="ECO:0007669"/>
    <property type="project" value="InterPro"/>
</dbReference>
<comment type="function">
    <text evidence="7">Catalyzes reversively the conversion of L-aspartate beta-semialdehyde (ASA) to L-2,4-diaminobutyrate (DABA) by transamination with L-glutamate.</text>
</comment>
<dbReference type="OrthoDB" id="3398487at2"/>
<keyword evidence="9" id="KW-1185">Reference proteome</keyword>
<dbReference type="InterPro" id="IPR015424">
    <property type="entry name" value="PyrdxlP-dep_Trfase"/>
</dbReference>
<dbReference type="CDD" id="cd00610">
    <property type="entry name" value="OAT_like"/>
    <property type="match status" value="1"/>
</dbReference>
<evidence type="ECO:0000313" key="9">
    <source>
        <dbReference type="Proteomes" id="UP000295727"/>
    </source>
</evidence>
<organism evidence="8 9">
    <name type="scientific">Paraburkholderia pallida</name>
    <dbReference type="NCBI Taxonomy" id="2547399"/>
    <lineage>
        <taxon>Bacteria</taxon>
        <taxon>Pseudomonadati</taxon>
        <taxon>Pseudomonadota</taxon>
        <taxon>Betaproteobacteria</taxon>
        <taxon>Burkholderiales</taxon>
        <taxon>Burkholderiaceae</taxon>
        <taxon>Paraburkholderia</taxon>
    </lineage>
</organism>
<evidence type="ECO:0000256" key="7">
    <source>
        <dbReference type="RuleBase" id="RU365034"/>
    </source>
</evidence>
<dbReference type="KEGG" id="ppai:E1956_34010"/>
<keyword evidence="4 7" id="KW-0808">Transferase</keyword>
<comment type="cofactor">
    <cofactor evidence="1 7">
        <name>pyridoxal 5'-phosphate</name>
        <dbReference type="ChEBI" id="CHEBI:597326"/>
    </cofactor>
</comment>
<accession>A0A4P7D468</accession>
<keyword evidence="3 7" id="KW-0032">Aminotransferase</keyword>
<evidence type="ECO:0000256" key="5">
    <source>
        <dbReference type="ARBA" id="ARBA00022898"/>
    </source>
</evidence>
<comment type="catalytic activity">
    <reaction evidence="7">
        <text>L-2,4-diaminobutanoate + 2-oxoglutarate = L-aspartate 4-semialdehyde + L-glutamate</text>
        <dbReference type="Rhea" id="RHEA:11160"/>
        <dbReference type="ChEBI" id="CHEBI:16810"/>
        <dbReference type="ChEBI" id="CHEBI:29985"/>
        <dbReference type="ChEBI" id="CHEBI:58761"/>
        <dbReference type="ChEBI" id="CHEBI:537519"/>
        <dbReference type="EC" id="2.6.1.76"/>
    </reaction>
</comment>
<evidence type="ECO:0000256" key="6">
    <source>
        <dbReference type="RuleBase" id="RU003560"/>
    </source>
</evidence>
<dbReference type="EMBL" id="CP038150">
    <property type="protein sequence ID" value="QBR02127.1"/>
    <property type="molecule type" value="Genomic_DNA"/>
</dbReference>
<evidence type="ECO:0000256" key="3">
    <source>
        <dbReference type="ARBA" id="ARBA00022576"/>
    </source>
</evidence>
<dbReference type="AlphaFoldDB" id="A0A4P7D468"/>
<dbReference type="SUPFAM" id="SSF53383">
    <property type="entry name" value="PLP-dependent transferases"/>
    <property type="match status" value="1"/>
</dbReference>
<dbReference type="Gene3D" id="3.90.1150.10">
    <property type="entry name" value="Aspartate Aminotransferase, domain 1"/>
    <property type="match status" value="1"/>
</dbReference>
<dbReference type="GO" id="GO:0019491">
    <property type="term" value="P:ectoine biosynthetic process"/>
    <property type="evidence" value="ECO:0007669"/>
    <property type="project" value="UniProtKB-UniPathway"/>
</dbReference>
<comment type="pathway">
    <text evidence="7">Amine and polyamine biosynthesis; ectoine biosynthesis; L-ectoine from L-aspartate 4-semialdehyde: step 1/3.</text>
</comment>
<evidence type="ECO:0000256" key="1">
    <source>
        <dbReference type="ARBA" id="ARBA00001933"/>
    </source>
</evidence>
<dbReference type="InterPro" id="IPR005814">
    <property type="entry name" value="Aminotrans_3"/>
</dbReference>
<keyword evidence="5 6" id="KW-0663">Pyridoxal phosphate</keyword>
<dbReference type="InterPro" id="IPR004637">
    <property type="entry name" value="Dat"/>
</dbReference>
<dbReference type="PANTHER" id="PTHR43552:SF2">
    <property type="entry name" value="DIAMINOBUTYRATE--2-OXOGLUTARATE TRANSAMINASE"/>
    <property type="match status" value="1"/>
</dbReference>
<dbReference type="InterPro" id="IPR015421">
    <property type="entry name" value="PyrdxlP-dep_Trfase_major"/>
</dbReference>
<evidence type="ECO:0000313" key="8">
    <source>
        <dbReference type="EMBL" id="QBR02127.1"/>
    </source>
</evidence>
<dbReference type="Gene3D" id="3.40.640.10">
    <property type="entry name" value="Type I PLP-dependent aspartate aminotransferase-like (Major domain)"/>
    <property type="match status" value="1"/>
</dbReference>
<dbReference type="RefSeq" id="WP_134757454.1">
    <property type="nucleotide sequence ID" value="NZ_CP038150.1"/>
</dbReference>
<dbReference type="InterPro" id="IPR049704">
    <property type="entry name" value="Aminotrans_3_PPA_site"/>
</dbReference>
<dbReference type="Pfam" id="PF00202">
    <property type="entry name" value="Aminotran_3"/>
    <property type="match status" value="1"/>
</dbReference>
<dbReference type="PANTHER" id="PTHR43552">
    <property type="entry name" value="DIAMINOBUTYRATE--2-OXOGLUTARATE AMINOTRANSFERASE"/>
    <property type="match status" value="1"/>
</dbReference>
<dbReference type="UniPathway" id="UPA00067">
    <property type="reaction ID" value="UER00121"/>
</dbReference>
<dbReference type="GO" id="GO:0045303">
    <property type="term" value="F:diaminobutyrate-2-oxoglutarate transaminase activity"/>
    <property type="evidence" value="ECO:0007669"/>
    <property type="project" value="UniProtKB-EC"/>
</dbReference>
<name>A0A4P7D468_9BURK</name>
<dbReference type="InterPro" id="IPR015422">
    <property type="entry name" value="PyrdxlP-dep_Trfase_small"/>
</dbReference>
<dbReference type="Proteomes" id="UP000295727">
    <property type="component" value="Chromosome 3"/>
</dbReference>
<reference evidence="8 9" key="1">
    <citation type="submission" date="2019-03" db="EMBL/GenBank/DDBJ databases">
        <title>Paraburkholderia sp. 7MH5, isolated from subtropical forest soil.</title>
        <authorList>
            <person name="Gao Z.-H."/>
            <person name="Qiu L.-H."/>
        </authorList>
    </citation>
    <scope>NUCLEOTIDE SEQUENCE [LARGE SCALE GENOMIC DNA]</scope>
    <source>
        <strain evidence="8 9">7MH5</strain>
    </source>
</reference>
<protein>
    <recommendedName>
        <fullName evidence="7">Diaminobutyrate--2-oxoglutarate transaminase</fullName>
        <ecNumber evidence="7">2.6.1.76</ecNumber>
    </recommendedName>
    <alternativeName>
        <fullName evidence="7">DABA aminotransferase</fullName>
    </alternativeName>
</protein>
<proteinExistence type="inferred from homology"/>
<dbReference type="InterPro" id="IPR012773">
    <property type="entry name" value="Ectoine_EctB"/>
</dbReference>
<dbReference type="NCBIfam" id="NF006733">
    <property type="entry name" value="PRK09264.1"/>
    <property type="match status" value="1"/>
</dbReference>
<dbReference type="PIRSF" id="PIRSF000521">
    <property type="entry name" value="Transaminase_4ab_Lys_Orn"/>
    <property type="match status" value="1"/>
</dbReference>
<evidence type="ECO:0000256" key="4">
    <source>
        <dbReference type="ARBA" id="ARBA00022679"/>
    </source>
</evidence>